<feature type="compositionally biased region" description="Basic and acidic residues" evidence="1">
    <location>
        <begin position="74"/>
        <end position="86"/>
    </location>
</feature>
<organism evidence="2 3">
    <name type="scientific">Pleurodeles waltl</name>
    <name type="common">Iberian ribbed newt</name>
    <dbReference type="NCBI Taxonomy" id="8319"/>
    <lineage>
        <taxon>Eukaryota</taxon>
        <taxon>Metazoa</taxon>
        <taxon>Chordata</taxon>
        <taxon>Craniata</taxon>
        <taxon>Vertebrata</taxon>
        <taxon>Euteleostomi</taxon>
        <taxon>Amphibia</taxon>
        <taxon>Batrachia</taxon>
        <taxon>Caudata</taxon>
        <taxon>Salamandroidea</taxon>
        <taxon>Salamandridae</taxon>
        <taxon>Pleurodelinae</taxon>
        <taxon>Pleurodeles</taxon>
    </lineage>
</organism>
<dbReference type="AlphaFoldDB" id="A0AAV7ULF3"/>
<feature type="region of interest" description="Disordered" evidence="1">
    <location>
        <begin position="32"/>
        <end position="117"/>
    </location>
</feature>
<evidence type="ECO:0000313" key="2">
    <source>
        <dbReference type="EMBL" id="KAJ1189673.1"/>
    </source>
</evidence>
<sequence>MQCSERPCDGPAGTSPHTRLTCAAAACGVQEHHGTATNEGRGSGTTREGGGTKRSASAEREVEENNEERDGDENDKTVEKRNERETRRRNKVKGTRSLESGFSAAGEKRMRKQQTEV</sequence>
<evidence type="ECO:0000256" key="1">
    <source>
        <dbReference type="SAM" id="MobiDB-lite"/>
    </source>
</evidence>
<gene>
    <name evidence="2" type="ORF">NDU88_006416</name>
</gene>
<dbReference type="EMBL" id="JANPWB010000005">
    <property type="protein sequence ID" value="KAJ1189673.1"/>
    <property type="molecule type" value="Genomic_DNA"/>
</dbReference>
<name>A0AAV7ULF3_PLEWA</name>
<evidence type="ECO:0000313" key="3">
    <source>
        <dbReference type="Proteomes" id="UP001066276"/>
    </source>
</evidence>
<keyword evidence="3" id="KW-1185">Reference proteome</keyword>
<dbReference type="Proteomes" id="UP001066276">
    <property type="component" value="Chromosome 3_1"/>
</dbReference>
<proteinExistence type="predicted"/>
<protein>
    <submittedName>
        <fullName evidence="2">Uncharacterized protein</fullName>
    </submittedName>
</protein>
<reference evidence="2" key="1">
    <citation type="journal article" date="2022" name="bioRxiv">
        <title>Sequencing and chromosome-scale assembly of the giantPleurodeles waltlgenome.</title>
        <authorList>
            <person name="Brown T."/>
            <person name="Elewa A."/>
            <person name="Iarovenko S."/>
            <person name="Subramanian E."/>
            <person name="Araus A.J."/>
            <person name="Petzold A."/>
            <person name="Susuki M."/>
            <person name="Suzuki K.-i.T."/>
            <person name="Hayashi T."/>
            <person name="Toyoda A."/>
            <person name="Oliveira C."/>
            <person name="Osipova E."/>
            <person name="Leigh N.D."/>
            <person name="Simon A."/>
            <person name="Yun M.H."/>
        </authorList>
    </citation>
    <scope>NUCLEOTIDE SEQUENCE</scope>
    <source>
        <strain evidence="2">20211129_DDA</strain>
        <tissue evidence="2">Liver</tissue>
    </source>
</reference>
<feature type="compositionally biased region" description="Acidic residues" evidence="1">
    <location>
        <begin position="61"/>
        <end position="73"/>
    </location>
</feature>
<comment type="caution">
    <text evidence="2">The sequence shown here is derived from an EMBL/GenBank/DDBJ whole genome shotgun (WGS) entry which is preliminary data.</text>
</comment>
<accession>A0AAV7ULF3</accession>